<dbReference type="EMBL" id="KI913982">
    <property type="protein sequence ID" value="ETV95102.1"/>
    <property type="molecule type" value="Genomic_DNA"/>
</dbReference>
<dbReference type="GeneID" id="20088435"/>
<proteinExistence type="predicted"/>
<dbReference type="RefSeq" id="XP_008876275.1">
    <property type="nucleotide sequence ID" value="XM_008878053.1"/>
</dbReference>
<sequence length="156" mass="17229">MKNRLKSGDHVSSYTVGAMAASLSRVCRMRCDVHGLVTTVNGLARPVAAILYKLANSNVAISNDNSAGNCGQCNRGRAARDATYTSMISYEFYLFSIALWQFLCRRKSPRSATQAPRQCELHHREPSLSLSREFRHIRPGIHTRHLKGGGQQPGIA</sequence>
<gene>
    <name evidence="1" type="ORF">H310_11385</name>
</gene>
<dbReference type="AlphaFoldDB" id="A0A024TP17"/>
<reference evidence="1" key="1">
    <citation type="submission" date="2013-12" db="EMBL/GenBank/DDBJ databases">
        <title>The Genome Sequence of Aphanomyces invadans NJM9701.</title>
        <authorList>
            <consortium name="The Broad Institute Genomics Platform"/>
            <person name="Russ C."/>
            <person name="Tyler B."/>
            <person name="van West P."/>
            <person name="Dieguez-Uribeondo J."/>
            <person name="Young S.K."/>
            <person name="Zeng Q."/>
            <person name="Gargeya S."/>
            <person name="Fitzgerald M."/>
            <person name="Abouelleil A."/>
            <person name="Alvarado L."/>
            <person name="Chapman S.B."/>
            <person name="Gainer-Dewar J."/>
            <person name="Goldberg J."/>
            <person name="Griggs A."/>
            <person name="Gujja S."/>
            <person name="Hansen M."/>
            <person name="Howarth C."/>
            <person name="Imamovic A."/>
            <person name="Ireland A."/>
            <person name="Larimer J."/>
            <person name="McCowan C."/>
            <person name="Murphy C."/>
            <person name="Pearson M."/>
            <person name="Poon T.W."/>
            <person name="Priest M."/>
            <person name="Roberts A."/>
            <person name="Saif S."/>
            <person name="Shea T."/>
            <person name="Sykes S."/>
            <person name="Wortman J."/>
            <person name="Nusbaum C."/>
            <person name="Birren B."/>
        </authorList>
    </citation>
    <scope>NUCLEOTIDE SEQUENCE [LARGE SCALE GENOMIC DNA]</scope>
    <source>
        <strain evidence="1">NJM9701</strain>
    </source>
</reference>
<accession>A0A024TP17</accession>
<protein>
    <submittedName>
        <fullName evidence="1">Uncharacterized protein</fullName>
    </submittedName>
</protein>
<evidence type="ECO:0000313" key="1">
    <source>
        <dbReference type="EMBL" id="ETV95102.1"/>
    </source>
</evidence>
<organism evidence="1">
    <name type="scientific">Aphanomyces invadans</name>
    <dbReference type="NCBI Taxonomy" id="157072"/>
    <lineage>
        <taxon>Eukaryota</taxon>
        <taxon>Sar</taxon>
        <taxon>Stramenopiles</taxon>
        <taxon>Oomycota</taxon>
        <taxon>Saprolegniomycetes</taxon>
        <taxon>Saprolegniales</taxon>
        <taxon>Verrucalvaceae</taxon>
        <taxon>Aphanomyces</taxon>
    </lineage>
</organism>
<name>A0A024TP17_9STRA</name>
<dbReference type="VEuPathDB" id="FungiDB:H310_11385"/>